<reference evidence="3 4" key="1">
    <citation type="submission" date="2012-04" db="EMBL/GenBank/DDBJ databases">
        <title>The Genome Sequence of Saprolegnia declina VS20.</title>
        <authorList>
            <consortium name="The Broad Institute Genome Sequencing Platform"/>
            <person name="Russ C."/>
            <person name="Nusbaum C."/>
            <person name="Tyler B."/>
            <person name="van West P."/>
            <person name="Dieguez-Uribeondo J."/>
            <person name="de Bruijn I."/>
            <person name="Tripathy S."/>
            <person name="Jiang R."/>
            <person name="Young S.K."/>
            <person name="Zeng Q."/>
            <person name="Gargeya S."/>
            <person name="Fitzgerald M."/>
            <person name="Haas B."/>
            <person name="Abouelleil A."/>
            <person name="Alvarado L."/>
            <person name="Arachchi H.M."/>
            <person name="Berlin A."/>
            <person name="Chapman S.B."/>
            <person name="Goldberg J."/>
            <person name="Griggs A."/>
            <person name="Gujja S."/>
            <person name="Hansen M."/>
            <person name="Howarth C."/>
            <person name="Imamovic A."/>
            <person name="Larimer J."/>
            <person name="McCowen C."/>
            <person name="Montmayeur A."/>
            <person name="Murphy C."/>
            <person name="Neiman D."/>
            <person name="Pearson M."/>
            <person name="Priest M."/>
            <person name="Roberts A."/>
            <person name="Saif S."/>
            <person name="Shea T."/>
            <person name="Sisk P."/>
            <person name="Sykes S."/>
            <person name="Wortman J."/>
            <person name="Nusbaum C."/>
            <person name="Birren B."/>
        </authorList>
    </citation>
    <scope>NUCLEOTIDE SEQUENCE [LARGE SCALE GENOMIC DNA]</scope>
    <source>
        <strain evidence="3 4">VS20</strain>
    </source>
</reference>
<name>T0R6R5_SAPDV</name>
<evidence type="ECO:0000259" key="2">
    <source>
        <dbReference type="Pfam" id="PF20253"/>
    </source>
</evidence>
<feature type="region of interest" description="Disordered" evidence="1">
    <location>
        <begin position="628"/>
        <end position="653"/>
    </location>
</feature>
<dbReference type="VEuPathDB" id="FungiDB:SDRG_16943"/>
<dbReference type="PANTHER" id="PTHR38795:SF1">
    <property type="entry name" value="DUF6604 DOMAIN-CONTAINING PROTEIN"/>
    <property type="match status" value="1"/>
</dbReference>
<dbReference type="InParanoid" id="T0R6R5"/>
<evidence type="ECO:0000313" key="3">
    <source>
        <dbReference type="EMBL" id="EQC25192.1"/>
    </source>
</evidence>
<dbReference type="Pfam" id="PF20253">
    <property type="entry name" value="DUF6604"/>
    <property type="match status" value="1"/>
</dbReference>
<keyword evidence="4" id="KW-1185">Reference proteome</keyword>
<evidence type="ECO:0000313" key="4">
    <source>
        <dbReference type="Proteomes" id="UP000030762"/>
    </source>
</evidence>
<dbReference type="GeneID" id="19957670"/>
<dbReference type="RefSeq" id="XP_008621391.1">
    <property type="nucleotide sequence ID" value="XM_008623169.1"/>
</dbReference>
<dbReference type="AlphaFoldDB" id="T0R6R5"/>
<dbReference type="PANTHER" id="PTHR38795">
    <property type="entry name" value="DUF6604 DOMAIN-CONTAINING PROTEIN"/>
    <property type="match status" value="1"/>
</dbReference>
<dbReference type="OrthoDB" id="4159683at2759"/>
<dbReference type="InterPro" id="IPR046539">
    <property type="entry name" value="DUF6604"/>
</dbReference>
<sequence>MPSDGACGRYHRYKATTNAVFEWLHRATKPKTKNAKRKVKKHGARSADVTEWSVSQIYAAALEVVEAALPVPAAILRKLGTAIRLRHQYSLKMAPDAGHTHVLNTLRAIEVQWTPLVPIKTPAPVKTPTSVDATSGEINLANAFEALATDDADDDADVWAETPMPPFDMTTFVAPASAADAARAALQARIEDEKFQCRCFLLDFDDLMREVHIAWKMFKDGHTSLLAATAVTNACVHAVQVDEFLIDLVSEHDGLTLGTAVELVVLAKRVSIERLRPDAERVIAKTLKTSAAAASRFHASVRAQFTCALFPVVFMEPRALDASLTLLQDRLVGVHECIAPNWRVILADGQFGRSWAEPHELASSLWDLHQTFFGHILPLLTFHVRVPNPLMTAHGPSTSPFLELLRAYVASKDISVALLFACNALLVSILSTQGAPSDRIHCAKVVDDTRWTIDRHATQMQADRGIVDGLLVAAPTMHNVKVVLGWFDDIRRITSANKYFSQKEVDRAWFNPYMAGQVLLSMNMDITFTLGLTAIDDIGQARTILHFYNALRVLDKIPPNRDLDNLVTMYERGKSVWVGGRPTARGNILKAYLLAWGYNPYTTATMAAGICDDHEEYVAKGALRDRMDHRSAAQRASTPHNTSRKKLEPTKPAHVSKAYRYVTRTMLPDDVDATRLPSAFAIRAIVLSDFDAFLYLDLKRVGQLFREAGPWHETDVHARHQSEIMVSQTLLALCDCKPDDHRLVQIAKVLTHVADRMHEMHCLA</sequence>
<gene>
    <name evidence="3" type="ORF">SDRG_16943</name>
</gene>
<dbReference type="eggNOG" id="ENOG502SA38">
    <property type="taxonomic scope" value="Eukaryota"/>
</dbReference>
<protein>
    <recommendedName>
        <fullName evidence="2">DUF6604 domain-containing protein</fullName>
    </recommendedName>
</protein>
<proteinExistence type="predicted"/>
<organism evidence="3 4">
    <name type="scientific">Saprolegnia diclina (strain VS20)</name>
    <dbReference type="NCBI Taxonomy" id="1156394"/>
    <lineage>
        <taxon>Eukaryota</taxon>
        <taxon>Sar</taxon>
        <taxon>Stramenopiles</taxon>
        <taxon>Oomycota</taxon>
        <taxon>Saprolegniomycetes</taxon>
        <taxon>Saprolegniales</taxon>
        <taxon>Saprolegniaceae</taxon>
        <taxon>Saprolegnia</taxon>
    </lineage>
</organism>
<accession>T0R6R5</accession>
<dbReference type="Proteomes" id="UP000030762">
    <property type="component" value="Unassembled WGS sequence"/>
</dbReference>
<evidence type="ECO:0000256" key="1">
    <source>
        <dbReference type="SAM" id="MobiDB-lite"/>
    </source>
</evidence>
<dbReference type="EMBL" id="JH767295">
    <property type="protein sequence ID" value="EQC25192.1"/>
    <property type="molecule type" value="Genomic_DNA"/>
</dbReference>
<feature type="domain" description="DUF6604" evidence="2">
    <location>
        <begin position="11"/>
        <end position="240"/>
    </location>
</feature>